<dbReference type="InParanoid" id="I1CHF4"/>
<organism evidence="2 3">
    <name type="scientific">Rhizopus delemar (strain RA 99-880 / ATCC MYA-4621 / FGSC 9543 / NRRL 43880)</name>
    <name type="common">Mucormycosis agent</name>
    <name type="synonym">Rhizopus arrhizus var. delemar</name>
    <dbReference type="NCBI Taxonomy" id="246409"/>
    <lineage>
        <taxon>Eukaryota</taxon>
        <taxon>Fungi</taxon>
        <taxon>Fungi incertae sedis</taxon>
        <taxon>Mucoromycota</taxon>
        <taxon>Mucoromycotina</taxon>
        <taxon>Mucoromycetes</taxon>
        <taxon>Mucorales</taxon>
        <taxon>Mucorineae</taxon>
        <taxon>Rhizopodaceae</taxon>
        <taxon>Rhizopus</taxon>
    </lineage>
</organism>
<dbReference type="AlphaFoldDB" id="I1CHF4"/>
<dbReference type="EMBL" id="CH476741">
    <property type="protein sequence ID" value="EIE87884.1"/>
    <property type="molecule type" value="Genomic_DNA"/>
</dbReference>
<evidence type="ECO:0000313" key="3">
    <source>
        <dbReference type="Proteomes" id="UP000009138"/>
    </source>
</evidence>
<name>I1CHF4_RHIO9</name>
<evidence type="ECO:0000313" key="2">
    <source>
        <dbReference type="EMBL" id="EIE87884.1"/>
    </source>
</evidence>
<dbReference type="VEuPathDB" id="FungiDB:RO3G_12595"/>
<feature type="compositionally biased region" description="Basic and acidic residues" evidence="1">
    <location>
        <begin position="61"/>
        <end position="79"/>
    </location>
</feature>
<protein>
    <submittedName>
        <fullName evidence="2">Uncharacterized protein</fullName>
    </submittedName>
</protein>
<gene>
    <name evidence="2" type="ORF">RO3G_12595</name>
</gene>
<dbReference type="GeneID" id="93619560"/>
<evidence type="ECO:0000256" key="1">
    <source>
        <dbReference type="SAM" id="MobiDB-lite"/>
    </source>
</evidence>
<sequence>MRVSFEKGLPKIRLFGAHLKAINNNGDADNREHFHLWNRDLAACLKMLHIARSLRENDQIPKKCRRDIPQRPRRSRENADDLQGQHPARRHRNQ</sequence>
<keyword evidence="3" id="KW-1185">Reference proteome</keyword>
<dbReference type="Proteomes" id="UP000009138">
    <property type="component" value="Unassembled WGS sequence"/>
</dbReference>
<reference evidence="2 3" key="1">
    <citation type="journal article" date="2009" name="PLoS Genet.">
        <title>Genomic analysis of the basal lineage fungus Rhizopus oryzae reveals a whole-genome duplication.</title>
        <authorList>
            <person name="Ma L.-J."/>
            <person name="Ibrahim A.S."/>
            <person name="Skory C."/>
            <person name="Grabherr M.G."/>
            <person name="Burger G."/>
            <person name="Butler M."/>
            <person name="Elias M."/>
            <person name="Idnurm A."/>
            <person name="Lang B.F."/>
            <person name="Sone T."/>
            <person name="Abe A."/>
            <person name="Calvo S.E."/>
            <person name="Corrochano L.M."/>
            <person name="Engels R."/>
            <person name="Fu J."/>
            <person name="Hansberg W."/>
            <person name="Kim J.-M."/>
            <person name="Kodira C.D."/>
            <person name="Koehrsen M.J."/>
            <person name="Liu B."/>
            <person name="Miranda-Saavedra D."/>
            <person name="O'Leary S."/>
            <person name="Ortiz-Castellanos L."/>
            <person name="Poulter R."/>
            <person name="Rodriguez-Romero J."/>
            <person name="Ruiz-Herrera J."/>
            <person name="Shen Y.-Q."/>
            <person name="Zeng Q."/>
            <person name="Galagan J."/>
            <person name="Birren B.W."/>
            <person name="Cuomo C.A."/>
            <person name="Wickes B.L."/>
        </authorList>
    </citation>
    <scope>NUCLEOTIDE SEQUENCE [LARGE SCALE GENOMIC DNA]</scope>
    <source>
        <strain evidence="3">RA 99-880 / ATCC MYA-4621 / FGSC 9543 / NRRL 43880</strain>
    </source>
</reference>
<proteinExistence type="predicted"/>
<dbReference type="RefSeq" id="XP_067523280.1">
    <property type="nucleotide sequence ID" value="XM_067667179.1"/>
</dbReference>
<feature type="region of interest" description="Disordered" evidence="1">
    <location>
        <begin position="61"/>
        <end position="94"/>
    </location>
</feature>
<accession>I1CHF4</accession>